<sequence>MEAIEIIPVLNKQKIKRIGKDPVKAAKAVDLIYVSDAEPGIHRIRNKTTFDYILNKRKLKNKQQLERIKKLVIPPAWEDVWICALENGHLQVTGKDALQRKQYRYHPSWNALRNHTKFFKMAAFGKALPGIRLQLEKDLALPGLPQRKVLAAVISLMQRTNIRVGNSLYEKLYGSFGLTTLKDKHVDINGSRLHFTYKGKKGVYHDVNIQSKRLAGIVKQCRDIPGKELFQYFDENKERRSIDSGMVNNYIKEISGEDFSAKDFRTWAGTVNAFIAFKDLGFFDTQTETKKKIVEALDNVAKSLGNTRTVCRKYYVHPMIINMYENKTLEKYFADLEHMEADDNKASLTAEEKMVMKILES</sequence>
<dbReference type="Gene3D" id="3.30.66.10">
    <property type="entry name" value="DNA topoisomerase I domain"/>
    <property type="match status" value="1"/>
</dbReference>
<evidence type="ECO:0000313" key="3">
    <source>
        <dbReference type="EMBL" id="MBG9374851.1"/>
    </source>
</evidence>
<dbReference type="SUPFAM" id="SSF56349">
    <property type="entry name" value="DNA breaking-rejoining enzymes"/>
    <property type="match status" value="1"/>
</dbReference>
<evidence type="ECO:0000259" key="1">
    <source>
        <dbReference type="Pfam" id="PF01028"/>
    </source>
</evidence>
<dbReference type="EMBL" id="JADWYR010000001">
    <property type="protein sequence ID" value="MBG9374851.1"/>
    <property type="molecule type" value="Genomic_DNA"/>
</dbReference>
<reference evidence="3" key="1">
    <citation type="submission" date="2020-11" db="EMBL/GenBank/DDBJ databases">
        <title>Bacterial whole genome sequence for Panacibacter sp. DH6.</title>
        <authorList>
            <person name="Le V."/>
            <person name="Ko S."/>
            <person name="Ahn C.-Y."/>
            <person name="Oh H.-M."/>
        </authorList>
    </citation>
    <scope>NUCLEOTIDE SEQUENCE</scope>
    <source>
        <strain evidence="3">DH6</strain>
    </source>
</reference>
<gene>
    <name evidence="3" type="ORF">I5907_01280</name>
</gene>
<dbReference type="Gene3D" id="3.90.15.10">
    <property type="entry name" value="Topoisomerase I, Chain A, domain 3"/>
    <property type="match status" value="1"/>
</dbReference>
<dbReference type="RefSeq" id="WP_196988940.1">
    <property type="nucleotide sequence ID" value="NZ_JADWYR010000001.1"/>
</dbReference>
<dbReference type="Proteomes" id="UP000628448">
    <property type="component" value="Unassembled WGS sequence"/>
</dbReference>
<accession>A0A931E6X1</accession>
<dbReference type="InterPro" id="IPR013500">
    <property type="entry name" value="TopoI_cat_euk"/>
</dbReference>
<dbReference type="InterPro" id="IPR011010">
    <property type="entry name" value="DNA_brk_join_enz"/>
</dbReference>
<keyword evidence="4" id="KW-1185">Reference proteome</keyword>
<dbReference type="Pfam" id="PF01028">
    <property type="entry name" value="Topoisom_I"/>
    <property type="match status" value="1"/>
</dbReference>
<dbReference type="InterPro" id="IPR014711">
    <property type="entry name" value="TopoI_cat_a-hlx-sub_euk"/>
</dbReference>
<dbReference type="Gene3D" id="1.10.132.120">
    <property type="match status" value="1"/>
</dbReference>
<feature type="domain" description="DNA topoisomerase IB N-terminal" evidence="2">
    <location>
        <begin position="51"/>
        <end position="96"/>
    </location>
</feature>
<evidence type="ECO:0000313" key="4">
    <source>
        <dbReference type="Proteomes" id="UP000628448"/>
    </source>
</evidence>
<dbReference type="SUPFAM" id="SSF55869">
    <property type="entry name" value="DNA topoisomerase I domain"/>
    <property type="match status" value="1"/>
</dbReference>
<dbReference type="AlphaFoldDB" id="A0A931E6X1"/>
<dbReference type="Pfam" id="PF21338">
    <property type="entry name" value="Top1B_N_bact"/>
    <property type="match status" value="1"/>
</dbReference>
<feature type="domain" description="DNA topoisomerase I catalytic core eukaryotic-type" evidence="1">
    <location>
        <begin position="111"/>
        <end position="329"/>
    </location>
</feature>
<evidence type="ECO:0000259" key="2">
    <source>
        <dbReference type="Pfam" id="PF21338"/>
    </source>
</evidence>
<dbReference type="InterPro" id="IPR035447">
    <property type="entry name" value="DNA_topo_I_N_sf"/>
</dbReference>
<organism evidence="3 4">
    <name type="scientific">Panacibacter microcysteis</name>
    <dbReference type="NCBI Taxonomy" id="2793269"/>
    <lineage>
        <taxon>Bacteria</taxon>
        <taxon>Pseudomonadati</taxon>
        <taxon>Bacteroidota</taxon>
        <taxon>Chitinophagia</taxon>
        <taxon>Chitinophagales</taxon>
        <taxon>Chitinophagaceae</taxon>
        <taxon>Panacibacter</taxon>
    </lineage>
</organism>
<comment type="caution">
    <text evidence="3">The sequence shown here is derived from an EMBL/GenBank/DDBJ whole genome shotgun (WGS) entry which is preliminary data.</text>
</comment>
<dbReference type="PROSITE" id="PS52038">
    <property type="entry name" value="TOPO_IB_2"/>
    <property type="match status" value="1"/>
</dbReference>
<name>A0A931E6X1_9BACT</name>
<proteinExistence type="predicted"/>
<dbReference type="GO" id="GO:0003677">
    <property type="term" value="F:DNA binding"/>
    <property type="evidence" value="ECO:0007669"/>
    <property type="project" value="InterPro"/>
</dbReference>
<dbReference type="GO" id="GO:0003917">
    <property type="term" value="F:DNA topoisomerase type I (single strand cut, ATP-independent) activity"/>
    <property type="evidence" value="ECO:0007669"/>
    <property type="project" value="InterPro"/>
</dbReference>
<dbReference type="GO" id="GO:0006265">
    <property type="term" value="P:DNA topological change"/>
    <property type="evidence" value="ECO:0007669"/>
    <property type="project" value="InterPro"/>
</dbReference>
<protein>
    <submittedName>
        <fullName evidence="3">DNA topoisomerase IB</fullName>
    </submittedName>
</protein>
<dbReference type="InterPro" id="IPR049331">
    <property type="entry name" value="Top1B_N_bact"/>
</dbReference>